<keyword evidence="2" id="KW-1185">Reference proteome</keyword>
<gene>
    <name evidence="1" type="ORF">SAMN05421753_101304</name>
</gene>
<dbReference type="Proteomes" id="UP000199518">
    <property type="component" value="Unassembled WGS sequence"/>
</dbReference>
<protein>
    <submittedName>
        <fullName evidence="1">Uncharacterized protein</fullName>
    </submittedName>
</protein>
<evidence type="ECO:0000313" key="2">
    <source>
        <dbReference type="Proteomes" id="UP000199518"/>
    </source>
</evidence>
<name>A0A1I3B8K7_9PLAN</name>
<dbReference type="RefSeq" id="WP_139228168.1">
    <property type="nucleotide sequence ID" value="NZ_FOQD01000001.1"/>
</dbReference>
<organism evidence="1 2">
    <name type="scientific">Planctomicrobium piriforme</name>
    <dbReference type="NCBI Taxonomy" id="1576369"/>
    <lineage>
        <taxon>Bacteria</taxon>
        <taxon>Pseudomonadati</taxon>
        <taxon>Planctomycetota</taxon>
        <taxon>Planctomycetia</taxon>
        <taxon>Planctomycetales</taxon>
        <taxon>Planctomycetaceae</taxon>
        <taxon>Planctomicrobium</taxon>
    </lineage>
</organism>
<accession>A0A1I3B8K7</accession>
<dbReference type="AlphaFoldDB" id="A0A1I3B8K7"/>
<proteinExistence type="predicted"/>
<evidence type="ECO:0000313" key="1">
    <source>
        <dbReference type="EMBL" id="SFH58643.1"/>
    </source>
</evidence>
<sequence>MNLDDLKPLKWNHFNGPPGMQVWIASTPVGQYMVKQFHEQFRWDCSFYSEARTKECESREAGMHAAWEHWKNVVRQIIEPHPMDGTIVRASTDS</sequence>
<dbReference type="OrthoDB" id="9895109at2"/>
<dbReference type="EMBL" id="FOQD01000001">
    <property type="protein sequence ID" value="SFH58643.1"/>
    <property type="molecule type" value="Genomic_DNA"/>
</dbReference>
<dbReference type="STRING" id="1576369.SAMN05421753_101304"/>
<reference evidence="2" key="1">
    <citation type="submission" date="2016-10" db="EMBL/GenBank/DDBJ databases">
        <authorList>
            <person name="Varghese N."/>
            <person name="Submissions S."/>
        </authorList>
    </citation>
    <scope>NUCLEOTIDE SEQUENCE [LARGE SCALE GENOMIC DNA]</scope>
    <source>
        <strain evidence="2">DSM 26348</strain>
    </source>
</reference>